<keyword evidence="4" id="KW-1185">Reference proteome</keyword>
<feature type="region of interest" description="Disordered" evidence="2">
    <location>
        <begin position="80"/>
        <end position="119"/>
    </location>
</feature>
<dbReference type="AlphaFoldDB" id="A0AAE1HSX7"/>
<accession>A0AAE1HSX7</accession>
<evidence type="ECO:0000313" key="3">
    <source>
        <dbReference type="EMBL" id="KAK3926834.1"/>
    </source>
</evidence>
<sequence>MARVTRVTRHSAMDDGNDKKRKPVSPLQPAVSWLARLRRGLVAVTGLAPCPNGAPPARECLVSVLVDLRALRALRARARERERERAERNNSTAPPQDTQVALPREDPRPDPAQDQQEQELPQQAIDVDLRLEHEQQQRRQQQLEQAVRFQEDELQQLREQVQELRQQLARALQLYQLTSAAARPPPLPAPLQYQASVKSLPLQLRGGGGGAGSTGFFHPQSPPVVPRPAPDLRAGFTGYGPAHEGAARRFYRTLPPAASKVASPATASATATTSAPVVSAPIYGQRLRYVGLRELARGDTVVAT</sequence>
<reference evidence="3" key="2">
    <citation type="journal article" date="2023" name="BMC Genomics">
        <title>Pest status, molecular evolution, and epigenetic factors derived from the genome assembly of Frankliniella fusca, a thysanopteran phytovirus vector.</title>
        <authorList>
            <person name="Catto M.A."/>
            <person name="Labadie P.E."/>
            <person name="Jacobson A.L."/>
            <person name="Kennedy G.G."/>
            <person name="Srinivasan R."/>
            <person name="Hunt B.G."/>
        </authorList>
    </citation>
    <scope>NUCLEOTIDE SEQUENCE</scope>
    <source>
        <strain evidence="3">PL_HMW_Pooled</strain>
    </source>
</reference>
<evidence type="ECO:0000313" key="4">
    <source>
        <dbReference type="Proteomes" id="UP001219518"/>
    </source>
</evidence>
<dbReference type="EMBL" id="JAHWGI010001270">
    <property type="protein sequence ID" value="KAK3926834.1"/>
    <property type="molecule type" value="Genomic_DNA"/>
</dbReference>
<feature type="region of interest" description="Disordered" evidence="2">
    <location>
        <begin position="1"/>
        <end position="27"/>
    </location>
</feature>
<proteinExistence type="predicted"/>
<protein>
    <submittedName>
        <fullName evidence="3">Uncharacterized protein</fullName>
    </submittedName>
</protein>
<evidence type="ECO:0000256" key="2">
    <source>
        <dbReference type="SAM" id="MobiDB-lite"/>
    </source>
</evidence>
<gene>
    <name evidence="3" type="ORF">KUF71_015170</name>
</gene>
<feature type="compositionally biased region" description="Polar residues" evidence="2">
    <location>
        <begin position="89"/>
        <end position="99"/>
    </location>
</feature>
<dbReference type="Proteomes" id="UP001219518">
    <property type="component" value="Unassembled WGS sequence"/>
</dbReference>
<evidence type="ECO:0000256" key="1">
    <source>
        <dbReference type="SAM" id="Coils"/>
    </source>
</evidence>
<keyword evidence="1" id="KW-0175">Coiled coil</keyword>
<feature type="coiled-coil region" evidence="1">
    <location>
        <begin position="133"/>
        <end position="174"/>
    </location>
</feature>
<comment type="caution">
    <text evidence="3">The sequence shown here is derived from an EMBL/GenBank/DDBJ whole genome shotgun (WGS) entry which is preliminary data.</text>
</comment>
<organism evidence="3 4">
    <name type="scientific">Frankliniella fusca</name>
    <dbReference type="NCBI Taxonomy" id="407009"/>
    <lineage>
        <taxon>Eukaryota</taxon>
        <taxon>Metazoa</taxon>
        <taxon>Ecdysozoa</taxon>
        <taxon>Arthropoda</taxon>
        <taxon>Hexapoda</taxon>
        <taxon>Insecta</taxon>
        <taxon>Pterygota</taxon>
        <taxon>Neoptera</taxon>
        <taxon>Paraneoptera</taxon>
        <taxon>Thysanoptera</taxon>
        <taxon>Terebrantia</taxon>
        <taxon>Thripoidea</taxon>
        <taxon>Thripidae</taxon>
        <taxon>Frankliniella</taxon>
    </lineage>
</organism>
<reference evidence="3" key="1">
    <citation type="submission" date="2021-07" db="EMBL/GenBank/DDBJ databases">
        <authorList>
            <person name="Catto M.A."/>
            <person name="Jacobson A."/>
            <person name="Kennedy G."/>
            <person name="Labadie P."/>
            <person name="Hunt B.G."/>
            <person name="Srinivasan R."/>
        </authorList>
    </citation>
    <scope>NUCLEOTIDE SEQUENCE</scope>
    <source>
        <strain evidence="3">PL_HMW_Pooled</strain>
        <tissue evidence="3">Head</tissue>
    </source>
</reference>
<name>A0AAE1HSX7_9NEOP</name>